<sequence length="197" mass="23051">MEREGAIQDGPFVGSTHYVLNKSNTKTLEVGISPVDLLPSVRIVSARNAVAFGLVEWNEFLQHRNPIMDYFENQTAADTVYKFTNYNIHLEEYKKVKVLRIIGPYSEIFLGYETTKNLFQITHIVDCKLEYLMRQDFQCFYTSVLNKVKKLRSQEIEKEIELYLNLSPLNANKICMLEMILLNKNKIVYDLEMCNKY</sequence>
<evidence type="ECO:0000313" key="2">
    <source>
        <dbReference type="Proteomes" id="UP001227660"/>
    </source>
</evidence>
<accession>A0A5H3CT48</accession>
<proteinExistence type="predicted"/>
<evidence type="ECO:0000313" key="1">
    <source>
        <dbReference type="EMBL" id="DAC80289.1"/>
    </source>
</evidence>
<organism evidence="1 2">
    <name type="scientific">Bos-associated insect adintovirus</name>
    <dbReference type="NCBI Taxonomy" id="2597806"/>
    <lineage>
        <taxon>Viruses</taxon>
        <taxon>Varidnaviria</taxon>
        <taxon>Bamfordvirae</taxon>
        <taxon>Preplasmiviricota</taxon>
        <taxon>Polisuviricotina</taxon>
        <taxon>Polintoviricetes</taxon>
        <taxon>Orthopolintovirales</taxon>
        <taxon>Adintoviridae</taxon>
    </lineage>
</organism>
<name>A0A5H3CT48_9VIRU</name>
<dbReference type="EMBL" id="BK010889">
    <property type="protein sequence ID" value="DAC80289.1"/>
    <property type="molecule type" value="Genomic_DNA"/>
</dbReference>
<reference evidence="1" key="2">
    <citation type="submission" date="2019-07" db="EMBL/GenBank/DDBJ databases">
        <authorList>
            <person name="Buck C."/>
            <person name="Tisza M."/>
        </authorList>
    </citation>
    <scope>NUCLEOTIDE SEQUENCE</scope>
    <source>
        <strain evidence="1">0104</strain>
    </source>
</reference>
<dbReference type="Proteomes" id="UP001227660">
    <property type="component" value="Segment"/>
</dbReference>
<reference evidence="1" key="1">
    <citation type="journal article" date="2019" name="J. ISSAAS">
        <title>Identification of 'Missing Link' Families of Small DNA Tumor Viruses.</title>
        <authorList>
            <person name="Welch N.L."/>
            <person name="Tisza M.J."/>
            <person name="Belford A."/>
            <person name="Pastrana D.V."/>
            <person name="Pang Y.-Y.S."/>
            <person name="Schiller J.T."/>
            <person name="An P."/>
            <person name="Cantalupo P.G."/>
            <person name="Pipas J.M."/>
            <person name="Koda S."/>
            <person name="Subramaniam K."/>
            <person name="Waltzek T.B."/>
            <person name="Bian C."/>
            <person name="Shi Q."/>
            <person name="Ruan Z."/>
            <person name="Ng T.F.-F."/>
            <person name="Starrett G.J."/>
            <person name="Buck C.B."/>
        </authorList>
    </citation>
    <scope>NUCLEOTIDE SEQUENCE</scope>
    <source>
        <strain evidence="1">0104</strain>
    </source>
</reference>
<protein>
    <submittedName>
        <fullName evidence="1">MOSUB</fullName>
    </submittedName>
</protein>